<dbReference type="GO" id="GO:0008250">
    <property type="term" value="C:oligosaccharyltransferase complex"/>
    <property type="evidence" value="ECO:0007669"/>
    <property type="project" value="InterPro"/>
</dbReference>
<feature type="transmembrane region" description="Helical" evidence="7">
    <location>
        <begin position="251"/>
        <end position="269"/>
    </location>
</feature>
<feature type="signal peptide" evidence="8">
    <location>
        <begin position="1"/>
        <end position="23"/>
    </location>
</feature>
<dbReference type="InParanoid" id="A0A0L0HQF5"/>
<dbReference type="VEuPathDB" id="FungiDB:SPPG_02342"/>
<dbReference type="STRING" id="645134.A0A0L0HQF5"/>
<evidence type="ECO:0000256" key="1">
    <source>
        <dbReference type="ARBA" id="ARBA00004477"/>
    </source>
</evidence>
<feature type="transmembrane region" description="Helical" evidence="7">
    <location>
        <begin position="223"/>
        <end position="245"/>
    </location>
</feature>
<evidence type="ECO:0000313" key="10">
    <source>
        <dbReference type="EMBL" id="KND03293.1"/>
    </source>
</evidence>
<feature type="domain" description="Ribophorin II C-terminal" evidence="9">
    <location>
        <begin position="178"/>
        <end position="280"/>
    </location>
</feature>
<evidence type="ECO:0000259" key="9">
    <source>
        <dbReference type="Pfam" id="PF25147"/>
    </source>
</evidence>
<dbReference type="AlphaFoldDB" id="A0A0L0HQF5"/>
<organism evidence="10 11">
    <name type="scientific">Spizellomyces punctatus (strain DAOM BR117)</name>
    <dbReference type="NCBI Taxonomy" id="645134"/>
    <lineage>
        <taxon>Eukaryota</taxon>
        <taxon>Fungi</taxon>
        <taxon>Fungi incertae sedis</taxon>
        <taxon>Chytridiomycota</taxon>
        <taxon>Chytridiomycota incertae sedis</taxon>
        <taxon>Chytridiomycetes</taxon>
        <taxon>Spizellomycetales</taxon>
        <taxon>Spizellomycetaceae</taxon>
        <taxon>Spizellomyces</taxon>
    </lineage>
</organism>
<keyword evidence="6 7" id="KW-0472">Membrane</keyword>
<dbReference type="InterPro" id="IPR008814">
    <property type="entry name" value="Swp1"/>
</dbReference>
<evidence type="ECO:0000256" key="3">
    <source>
        <dbReference type="ARBA" id="ARBA00022729"/>
    </source>
</evidence>
<dbReference type="PANTHER" id="PTHR12640:SF0">
    <property type="entry name" value="DOLICHYL-DIPHOSPHOOLIGOSACCHARIDE--PROTEIN GLYCOSYLTRANSFERASE SUBUNIT 2"/>
    <property type="match status" value="1"/>
</dbReference>
<dbReference type="Proteomes" id="UP000053201">
    <property type="component" value="Unassembled WGS sequence"/>
</dbReference>
<evidence type="ECO:0000256" key="8">
    <source>
        <dbReference type="SAM" id="SignalP"/>
    </source>
</evidence>
<keyword evidence="5 7" id="KW-1133">Transmembrane helix</keyword>
<protein>
    <recommendedName>
        <fullName evidence="9">Ribophorin II C-terminal domain-containing protein</fullName>
    </recommendedName>
</protein>
<evidence type="ECO:0000256" key="4">
    <source>
        <dbReference type="ARBA" id="ARBA00022824"/>
    </source>
</evidence>
<keyword evidence="3 8" id="KW-0732">Signal</keyword>
<dbReference type="eggNOG" id="KOG2447">
    <property type="taxonomic scope" value="Eukaryota"/>
</dbReference>
<dbReference type="RefSeq" id="XP_016611332.1">
    <property type="nucleotide sequence ID" value="XM_016750631.1"/>
</dbReference>
<evidence type="ECO:0000256" key="5">
    <source>
        <dbReference type="ARBA" id="ARBA00022989"/>
    </source>
</evidence>
<dbReference type="InterPro" id="IPR056790">
    <property type="entry name" value="Ribophorin_II_C"/>
</dbReference>
<keyword evidence="11" id="KW-1185">Reference proteome</keyword>
<comment type="subcellular location">
    <subcellularLocation>
        <location evidence="1">Endoplasmic reticulum membrane</location>
        <topology evidence="1">Multi-pass membrane protein</topology>
    </subcellularLocation>
</comment>
<reference evidence="10 11" key="1">
    <citation type="submission" date="2009-08" db="EMBL/GenBank/DDBJ databases">
        <title>The Genome Sequence of Spizellomyces punctatus strain DAOM BR117.</title>
        <authorList>
            <consortium name="The Broad Institute Genome Sequencing Platform"/>
            <person name="Russ C."/>
            <person name="Cuomo C."/>
            <person name="Shea T."/>
            <person name="Young S.K."/>
            <person name="Zeng Q."/>
            <person name="Koehrsen M."/>
            <person name="Haas B."/>
            <person name="Borodovsky M."/>
            <person name="Guigo R."/>
            <person name="Alvarado L."/>
            <person name="Berlin A."/>
            <person name="Bochicchio J."/>
            <person name="Borenstein D."/>
            <person name="Chapman S."/>
            <person name="Chen Z."/>
            <person name="Engels R."/>
            <person name="Freedman E."/>
            <person name="Gellesch M."/>
            <person name="Goldberg J."/>
            <person name="Griggs A."/>
            <person name="Gujja S."/>
            <person name="Heiman D."/>
            <person name="Hepburn T."/>
            <person name="Howarth C."/>
            <person name="Jen D."/>
            <person name="Larson L."/>
            <person name="Lewis B."/>
            <person name="Mehta T."/>
            <person name="Park D."/>
            <person name="Pearson M."/>
            <person name="Roberts A."/>
            <person name="Saif S."/>
            <person name="Shenoy N."/>
            <person name="Sisk P."/>
            <person name="Stolte C."/>
            <person name="Sykes S."/>
            <person name="Thomson T."/>
            <person name="Walk T."/>
            <person name="White J."/>
            <person name="Yandava C."/>
            <person name="Burger G."/>
            <person name="Gray M.W."/>
            <person name="Holland P.W.H."/>
            <person name="King N."/>
            <person name="Lang F.B.F."/>
            <person name="Roger A.J."/>
            <person name="Ruiz-Trillo I."/>
            <person name="Lander E."/>
            <person name="Nusbaum C."/>
        </authorList>
    </citation>
    <scope>NUCLEOTIDE SEQUENCE [LARGE SCALE GENOMIC DNA]</scope>
    <source>
        <strain evidence="10 11">DAOM BR117</strain>
    </source>
</reference>
<evidence type="ECO:0000313" key="11">
    <source>
        <dbReference type="Proteomes" id="UP000053201"/>
    </source>
</evidence>
<dbReference type="EMBL" id="KQ257452">
    <property type="protein sequence ID" value="KND03293.1"/>
    <property type="molecule type" value="Genomic_DNA"/>
</dbReference>
<proteinExistence type="predicted"/>
<accession>A0A0L0HQF5</accession>
<dbReference type="OMA" id="VFFMYYT"/>
<dbReference type="UniPathway" id="UPA00378"/>
<evidence type="ECO:0000256" key="2">
    <source>
        <dbReference type="ARBA" id="ARBA00022692"/>
    </source>
</evidence>
<keyword evidence="4" id="KW-0256">Endoplasmic reticulum</keyword>
<evidence type="ECO:0000256" key="7">
    <source>
        <dbReference type="SAM" id="Phobius"/>
    </source>
</evidence>
<dbReference type="GeneID" id="27685933"/>
<feature type="chain" id="PRO_5044259807" description="Ribophorin II C-terminal domain-containing protein" evidence="8">
    <location>
        <begin position="24"/>
        <end position="291"/>
    </location>
</feature>
<dbReference type="GO" id="GO:0006487">
    <property type="term" value="P:protein N-linked glycosylation"/>
    <property type="evidence" value="ECO:0007669"/>
    <property type="project" value="TreeGrafter"/>
</dbReference>
<evidence type="ECO:0000256" key="6">
    <source>
        <dbReference type="ARBA" id="ARBA00023136"/>
    </source>
</evidence>
<keyword evidence="2 7" id="KW-0812">Transmembrane</keyword>
<dbReference type="Pfam" id="PF25147">
    <property type="entry name" value="Ribophorin_II_C"/>
    <property type="match status" value="1"/>
</dbReference>
<dbReference type="OrthoDB" id="432292at2759"/>
<name>A0A0L0HQF5_SPIPD</name>
<gene>
    <name evidence="10" type="ORF">SPPG_02342</name>
</gene>
<feature type="transmembrane region" description="Helical" evidence="7">
    <location>
        <begin position="188"/>
        <end position="211"/>
    </location>
</feature>
<dbReference type="PANTHER" id="PTHR12640">
    <property type="entry name" value="RIBOPHORIN II"/>
    <property type="match status" value="1"/>
</dbReference>
<sequence>MRSQILLSPILLVLLALVGHVYARRVIPSFGDITLKITGADGSDIRSETLTSPPRISKPLTLGSGSKLTLNVPVKDDKGKALSLQHLFLGARNDKTRDEKTLVCASKGTGVFTCELDQSTLDKLHPGPHTLTLYAGSVDTEPLAHKLGTAEFSIAGPSTKGSSDWDVFQPLPEITHKFRPADKMPNKILSLTFSGLVLAPWLLLLGSYIVLGANFTNLFSSSVSFISGSAFMGSLSLCVLLYYVYWVKLNLFQLLGYGSLLGLITAILGRQALVARAAMRSAGVPRSVKTE</sequence>